<dbReference type="EMBL" id="LXQA010740760">
    <property type="protein sequence ID" value="MCI68678.1"/>
    <property type="molecule type" value="Genomic_DNA"/>
</dbReference>
<proteinExistence type="predicted"/>
<accession>A0A392U6I0</accession>
<comment type="caution">
    <text evidence="1">The sequence shown here is derived from an EMBL/GenBank/DDBJ whole genome shotgun (WGS) entry which is preliminary data.</text>
</comment>
<protein>
    <recommendedName>
        <fullName evidence="3">Retrovirus-related pol polyprotein from transposon tnt 1-94</fullName>
    </recommendedName>
</protein>
<dbReference type="AlphaFoldDB" id="A0A392U6I0"/>
<feature type="non-terminal residue" evidence="1">
    <location>
        <position position="47"/>
    </location>
</feature>
<dbReference type="Proteomes" id="UP000265520">
    <property type="component" value="Unassembled WGS sequence"/>
</dbReference>
<evidence type="ECO:0000313" key="2">
    <source>
        <dbReference type="Proteomes" id="UP000265520"/>
    </source>
</evidence>
<evidence type="ECO:0008006" key="3">
    <source>
        <dbReference type="Google" id="ProtNLM"/>
    </source>
</evidence>
<name>A0A392U6I0_9FABA</name>
<evidence type="ECO:0000313" key="1">
    <source>
        <dbReference type="EMBL" id="MCI68678.1"/>
    </source>
</evidence>
<sequence length="47" mass="5342">MTLLNMARIMIKQKALPHKFWGEAVTTAAYILNKCPTKKLKIVPEEA</sequence>
<organism evidence="1 2">
    <name type="scientific">Trifolium medium</name>
    <dbReference type="NCBI Taxonomy" id="97028"/>
    <lineage>
        <taxon>Eukaryota</taxon>
        <taxon>Viridiplantae</taxon>
        <taxon>Streptophyta</taxon>
        <taxon>Embryophyta</taxon>
        <taxon>Tracheophyta</taxon>
        <taxon>Spermatophyta</taxon>
        <taxon>Magnoliopsida</taxon>
        <taxon>eudicotyledons</taxon>
        <taxon>Gunneridae</taxon>
        <taxon>Pentapetalae</taxon>
        <taxon>rosids</taxon>
        <taxon>fabids</taxon>
        <taxon>Fabales</taxon>
        <taxon>Fabaceae</taxon>
        <taxon>Papilionoideae</taxon>
        <taxon>50 kb inversion clade</taxon>
        <taxon>NPAAA clade</taxon>
        <taxon>Hologalegina</taxon>
        <taxon>IRL clade</taxon>
        <taxon>Trifolieae</taxon>
        <taxon>Trifolium</taxon>
    </lineage>
</organism>
<reference evidence="1 2" key="1">
    <citation type="journal article" date="2018" name="Front. Plant Sci.">
        <title>Red Clover (Trifolium pratense) and Zigzag Clover (T. medium) - A Picture of Genomic Similarities and Differences.</title>
        <authorList>
            <person name="Dluhosova J."/>
            <person name="Istvanek J."/>
            <person name="Nedelnik J."/>
            <person name="Repkova J."/>
        </authorList>
    </citation>
    <scope>NUCLEOTIDE SEQUENCE [LARGE SCALE GENOMIC DNA]</scope>
    <source>
        <strain evidence="2">cv. 10/8</strain>
        <tissue evidence="1">Leaf</tissue>
    </source>
</reference>
<keyword evidence="2" id="KW-1185">Reference proteome</keyword>